<dbReference type="InterPro" id="IPR011989">
    <property type="entry name" value="ARM-like"/>
</dbReference>
<sequence>MPISLFSEAREEVLANLANFAYDPINYEWLRKLKIIDIFLNQLSEGTPTLCSFAVSGLCNLSLDQENKSYIIKNDGVALIRGCLSSPEESTVISAIVTLMFLVTPQSKAVVGNCFGTPRKSHTIQGDPDPYSNNTSLGFTSTVEYFLSRVISAQL</sequence>
<accession>A0A8J5JTA0</accession>
<gene>
    <name evidence="1" type="primary">Armc7-L</name>
    <name evidence="1" type="ORF">Hamer_G011477</name>
</gene>
<proteinExistence type="predicted"/>
<dbReference type="EMBL" id="JAHLQT010034478">
    <property type="protein sequence ID" value="KAG7158799.1"/>
    <property type="molecule type" value="Genomic_DNA"/>
</dbReference>
<dbReference type="InterPro" id="IPR016024">
    <property type="entry name" value="ARM-type_fold"/>
</dbReference>
<protein>
    <submittedName>
        <fullName evidence="1">Armadillo repeat-containing protein 7-like</fullName>
    </submittedName>
</protein>
<organism evidence="1 2">
    <name type="scientific">Homarus americanus</name>
    <name type="common">American lobster</name>
    <dbReference type="NCBI Taxonomy" id="6706"/>
    <lineage>
        <taxon>Eukaryota</taxon>
        <taxon>Metazoa</taxon>
        <taxon>Ecdysozoa</taxon>
        <taxon>Arthropoda</taxon>
        <taxon>Crustacea</taxon>
        <taxon>Multicrustacea</taxon>
        <taxon>Malacostraca</taxon>
        <taxon>Eumalacostraca</taxon>
        <taxon>Eucarida</taxon>
        <taxon>Decapoda</taxon>
        <taxon>Pleocyemata</taxon>
        <taxon>Astacidea</taxon>
        <taxon>Nephropoidea</taxon>
        <taxon>Nephropidae</taxon>
        <taxon>Homarus</taxon>
    </lineage>
</organism>
<dbReference type="AlphaFoldDB" id="A0A8J5JTA0"/>
<comment type="caution">
    <text evidence="1">The sequence shown here is derived from an EMBL/GenBank/DDBJ whole genome shotgun (WGS) entry which is preliminary data.</text>
</comment>
<dbReference type="InterPro" id="IPR042462">
    <property type="entry name" value="ARMC7"/>
</dbReference>
<reference evidence="1" key="1">
    <citation type="journal article" date="2021" name="Sci. Adv.">
        <title>The American lobster genome reveals insights on longevity, neural, and immune adaptations.</title>
        <authorList>
            <person name="Polinski J.M."/>
            <person name="Zimin A.V."/>
            <person name="Clark K.F."/>
            <person name="Kohn A.B."/>
            <person name="Sadowski N."/>
            <person name="Timp W."/>
            <person name="Ptitsyn A."/>
            <person name="Khanna P."/>
            <person name="Romanova D.Y."/>
            <person name="Williams P."/>
            <person name="Greenwood S.J."/>
            <person name="Moroz L.L."/>
            <person name="Walt D.R."/>
            <person name="Bodnar A.G."/>
        </authorList>
    </citation>
    <scope>NUCLEOTIDE SEQUENCE</scope>
    <source>
        <strain evidence="1">GMGI-L3</strain>
    </source>
</reference>
<dbReference type="PANTHER" id="PTHR46263">
    <property type="entry name" value="ARMADILLO REPEAT-CONTAINING PROTEIN 7"/>
    <property type="match status" value="1"/>
</dbReference>
<dbReference type="SUPFAM" id="SSF48371">
    <property type="entry name" value="ARM repeat"/>
    <property type="match status" value="1"/>
</dbReference>
<dbReference type="Proteomes" id="UP000747542">
    <property type="component" value="Unassembled WGS sequence"/>
</dbReference>
<dbReference type="PANTHER" id="PTHR46263:SF1">
    <property type="entry name" value="ARMADILLO REPEAT-CONTAINING PROTEIN 7"/>
    <property type="match status" value="1"/>
</dbReference>
<evidence type="ECO:0000313" key="2">
    <source>
        <dbReference type="Proteomes" id="UP000747542"/>
    </source>
</evidence>
<name>A0A8J5JTA0_HOMAM</name>
<keyword evidence="2" id="KW-1185">Reference proteome</keyword>
<evidence type="ECO:0000313" key="1">
    <source>
        <dbReference type="EMBL" id="KAG7158799.1"/>
    </source>
</evidence>
<dbReference type="Gene3D" id="1.25.10.10">
    <property type="entry name" value="Leucine-rich Repeat Variant"/>
    <property type="match status" value="1"/>
</dbReference>